<organism evidence="2 3">
    <name type="scientific">Cryptolaemus montrouzieri</name>
    <dbReference type="NCBI Taxonomy" id="559131"/>
    <lineage>
        <taxon>Eukaryota</taxon>
        <taxon>Metazoa</taxon>
        <taxon>Ecdysozoa</taxon>
        <taxon>Arthropoda</taxon>
        <taxon>Hexapoda</taxon>
        <taxon>Insecta</taxon>
        <taxon>Pterygota</taxon>
        <taxon>Neoptera</taxon>
        <taxon>Endopterygota</taxon>
        <taxon>Coleoptera</taxon>
        <taxon>Polyphaga</taxon>
        <taxon>Cucujiformia</taxon>
        <taxon>Coccinelloidea</taxon>
        <taxon>Coccinellidae</taxon>
        <taxon>Scymninae</taxon>
        <taxon>Scymnini</taxon>
        <taxon>Cryptolaemus</taxon>
    </lineage>
</organism>
<protein>
    <submittedName>
        <fullName evidence="2">Uncharacterized protein</fullName>
    </submittedName>
</protein>
<comment type="caution">
    <text evidence="2">The sequence shown here is derived from an EMBL/GenBank/DDBJ whole genome shotgun (WGS) entry which is preliminary data.</text>
</comment>
<accession>A0ABD2N991</accession>
<dbReference type="AlphaFoldDB" id="A0ABD2N991"/>
<sequence>MATLCHQSLSYDSSLRYLAFYEKNSYFAFIGDLRIRNFVRILFNKYKLTMQLILKCQKQSWFTNKINLRLKLNTFGIQMFQLKWFSILGNKLHIGQKSYTIKELKIAQLEREIGGEPNIGESVVEAESSASQIWSQPSSNREKHKVKNQPIKTSARLAGIQRGRIDSA</sequence>
<feature type="region of interest" description="Disordered" evidence="1">
    <location>
        <begin position="130"/>
        <end position="156"/>
    </location>
</feature>
<dbReference type="EMBL" id="JABFTP020000083">
    <property type="protein sequence ID" value="KAL3275222.1"/>
    <property type="molecule type" value="Genomic_DNA"/>
</dbReference>
<evidence type="ECO:0000313" key="3">
    <source>
        <dbReference type="Proteomes" id="UP001516400"/>
    </source>
</evidence>
<name>A0ABD2N991_9CUCU</name>
<gene>
    <name evidence="2" type="ORF">HHI36_019991</name>
</gene>
<proteinExistence type="predicted"/>
<dbReference type="Proteomes" id="UP001516400">
    <property type="component" value="Unassembled WGS sequence"/>
</dbReference>
<feature type="compositionally biased region" description="Low complexity" evidence="1">
    <location>
        <begin position="130"/>
        <end position="139"/>
    </location>
</feature>
<evidence type="ECO:0000256" key="1">
    <source>
        <dbReference type="SAM" id="MobiDB-lite"/>
    </source>
</evidence>
<evidence type="ECO:0000313" key="2">
    <source>
        <dbReference type="EMBL" id="KAL3275222.1"/>
    </source>
</evidence>
<keyword evidence="3" id="KW-1185">Reference proteome</keyword>
<reference evidence="2 3" key="1">
    <citation type="journal article" date="2021" name="BMC Biol.">
        <title>Horizontally acquired antibacterial genes associated with adaptive radiation of ladybird beetles.</title>
        <authorList>
            <person name="Li H.S."/>
            <person name="Tang X.F."/>
            <person name="Huang Y.H."/>
            <person name="Xu Z.Y."/>
            <person name="Chen M.L."/>
            <person name="Du X.Y."/>
            <person name="Qiu B.Y."/>
            <person name="Chen P.T."/>
            <person name="Zhang W."/>
            <person name="Slipinski A."/>
            <person name="Escalona H.E."/>
            <person name="Waterhouse R.M."/>
            <person name="Zwick A."/>
            <person name="Pang H."/>
        </authorList>
    </citation>
    <scope>NUCLEOTIDE SEQUENCE [LARGE SCALE GENOMIC DNA]</scope>
    <source>
        <strain evidence="2">SYSU2018</strain>
    </source>
</reference>